<accession>A0ABW3FU39</accession>
<evidence type="ECO:0000259" key="8">
    <source>
        <dbReference type="Pfam" id="PF08125"/>
    </source>
</evidence>
<dbReference type="Pfam" id="PF08125">
    <property type="entry name" value="Mannitol_dh_C"/>
    <property type="match status" value="1"/>
</dbReference>
<keyword evidence="4 9" id="KW-0560">Oxidoreductase</keyword>
<dbReference type="Proteomes" id="UP001597018">
    <property type="component" value="Unassembled WGS sequence"/>
</dbReference>
<dbReference type="GO" id="GO:0016491">
    <property type="term" value="F:oxidoreductase activity"/>
    <property type="evidence" value="ECO:0007669"/>
    <property type="project" value="UniProtKB-KW"/>
</dbReference>
<evidence type="ECO:0000313" key="10">
    <source>
        <dbReference type="Proteomes" id="UP001597018"/>
    </source>
</evidence>
<dbReference type="PROSITE" id="PS00974">
    <property type="entry name" value="MANNITOL_DHGENASE"/>
    <property type="match status" value="1"/>
</dbReference>
<dbReference type="InterPro" id="IPR023027">
    <property type="entry name" value="Mannitol_DH_CS"/>
</dbReference>
<dbReference type="SUPFAM" id="SSF51735">
    <property type="entry name" value="NAD(P)-binding Rossmann-fold domains"/>
    <property type="match status" value="1"/>
</dbReference>
<evidence type="ECO:0000256" key="1">
    <source>
        <dbReference type="ARBA" id="ARBA00006541"/>
    </source>
</evidence>
<dbReference type="EC" id="1.1.1.17" evidence="2"/>
<proteinExistence type="inferred from homology"/>
<dbReference type="EMBL" id="JBHTIW010000016">
    <property type="protein sequence ID" value="MFD0921872.1"/>
    <property type="molecule type" value="Genomic_DNA"/>
</dbReference>
<evidence type="ECO:0000256" key="3">
    <source>
        <dbReference type="ARBA" id="ARBA00016219"/>
    </source>
</evidence>
<dbReference type="SUPFAM" id="SSF48179">
    <property type="entry name" value="6-phosphogluconate dehydrogenase C-terminal domain-like"/>
    <property type="match status" value="1"/>
</dbReference>
<dbReference type="RefSeq" id="WP_263253249.1">
    <property type="nucleotide sequence ID" value="NZ_BAABLT010000051.1"/>
</dbReference>
<dbReference type="PANTHER" id="PTHR43362">
    <property type="entry name" value="MANNITOL DEHYDROGENASE DSF1-RELATED"/>
    <property type="match status" value="1"/>
</dbReference>
<feature type="domain" description="Mannitol dehydrogenase C-terminal" evidence="8">
    <location>
        <begin position="293"/>
        <end position="479"/>
    </location>
</feature>
<evidence type="ECO:0000313" key="9">
    <source>
        <dbReference type="EMBL" id="MFD0921872.1"/>
    </source>
</evidence>
<keyword evidence="5" id="KW-0520">NAD</keyword>
<dbReference type="Gene3D" id="3.40.50.720">
    <property type="entry name" value="NAD(P)-binding Rossmann-like Domain"/>
    <property type="match status" value="1"/>
</dbReference>
<dbReference type="InterPro" id="IPR050988">
    <property type="entry name" value="Mannitol_DH/Oxidoreductase"/>
</dbReference>
<evidence type="ECO:0000256" key="4">
    <source>
        <dbReference type="ARBA" id="ARBA00023002"/>
    </source>
</evidence>
<dbReference type="Pfam" id="PF01232">
    <property type="entry name" value="Mannitol_dh"/>
    <property type="match status" value="1"/>
</dbReference>
<comment type="caution">
    <text evidence="9">The sequence shown here is derived from an EMBL/GenBank/DDBJ whole genome shotgun (WGS) entry which is preliminary data.</text>
</comment>
<evidence type="ECO:0000256" key="2">
    <source>
        <dbReference type="ARBA" id="ARBA00012939"/>
    </source>
</evidence>
<evidence type="ECO:0000256" key="5">
    <source>
        <dbReference type="ARBA" id="ARBA00023027"/>
    </source>
</evidence>
<dbReference type="InterPro" id="IPR036291">
    <property type="entry name" value="NAD(P)-bd_dom_sf"/>
</dbReference>
<comment type="similarity">
    <text evidence="1">Belongs to the mannitol dehydrogenase family.</text>
</comment>
<name>A0ABW3FU39_9PSEU</name>
<feature type="domain" description="Mannitol dehydrogenase N-terminal" evidence="7">
    <location>
        <begin position="30"/>
        <end position="284"/>
    </location>
</feature>
<keyword evidence="10" id="KW-1185">Reference proteome</keyword>
<dbReference type="InterPro" id="IPR013131">
    <property type="entry name" value="Mannitol_DH_N"/>
</dbReference>
<gene>
    <name evidence="9" type="ORF">ACFQ16_19185</name>
</gene>
<dbReference type="Gene3D" id="1.10.1040.10">
    <property type="entry name" value="N-(1-d-carboxylethyl)-l-norvaline Dehydrogenase, domain 2"/>
    <property type="match status" value="1"/>
</dbReference>
<dbReference type="InterPro" id="IPR013328">
    <property type="entry name" value="6PGD_dom2"/>
</dbReference>
<comment type="catalytic activity">
    <reaction evidence="6">
        <text>D-mannitol 1-phosphate + NAD(+) = beta-D-fructose 6-phosphate + NADH + H(+)</text>
        <dbReference type="Rhea" id="RHEA:19661"/>
        <dbReference type="ChEBI" id="CHEBI:15378"/>
        <dbReference type="ChEBI" id="CHEBI:57540"/>
        <dbReference type="ChEBI" id="CHEBI:57634"/>
        <dbReference type="ChEBI" id="CHEBI:57945"/>
        <dbReference type="ChEBI" id="CHEBI:61381"/>
        <dbReference type="EC" id="1.1.1.17"/>
    </reaction>
</comment>
<evidence type="ECO:0000256" key="6">
    <source>
        <dbReference type="ARBA" id="ARBA00048615"/>
    </source>
</evidence>
<dbReference type="InterPro" id="IPR000669">
    <property type="entry name" value="Mannitol_DH"/>
</dbReference>
<dbReference type="InterPro" id="IPR008927">
    <property type="entry name" value="6-PGluconate_DH-like_C_sf"/>
</dbReference>
<organism evidence="9 10">
    <name type="scientific">Saccharopolyspora rosea</name>
    <dbReference type="NCBI Taxonomy" id="524884"/>
    <lineage>
        <taxon>Bacteria</taxon>
        <taxon>Bacillati</taxon>
        <taxon>Actinomycetota</taxon>
        <taxon>Actinomycetes</taxon>
        <taxon>Pseudonocardiales</taxon>
        <taxon>Pseudonocardiaceae</taxon>
        <taxon>Saccharopolyspora</taxon>
    </lineage>
</organism>
<protein>
    <recommendedName>
        <fullName evidence="3">Mannitol-1-phosphate 5-dehydrogenase</fullName>
        <ecNumber evidence="2">1.1.1.17</ecNumber>
    </recommendedName>
</protein>
<dbReference type="PRINTS" id="PR00084">
    <property type="entry name" value="MTLDHDRGNASE"/>
</dbReference>
<evidence type="ECO:0000259" key="7">
    <source>
        <dbReference type="Pfam" id="PF01232"/>
    </source>
</evidence>
<dbReference type="InterPro" id="IPR013118">
    <property type="entry name" value="Mannitol_DH_C"/>
</dbReference>
<reference evidence="10" key="1">
    <citation type="journal article" date="2019" name="Int. J. Syst. Evol. Microbiol.">
        <title>The Global Catalogue of Microorganisms (GCM) 10K type strain sequencing project: providing services to taxonomists for standard genome sequencing and annotation.</title>
        <authorList>
            <consortium name="The Broad Institute Genomics Platform"/>
            <consortium name="The Broad Institute Genome Sequencing Center for Infectious Disease"/>
            <person name="Wu L."/>
            <person name="Ma J."/>
        </authorList>
    </citation>
    <scope>NUCLEOTIDE SEQUENCE [LARGE SCALE GENOMIC DNA]</scope>
    <source>
        <strain evidence="10">CCUG 56401</strain>
    </source>
</reference>
<sequence length="488" mass="51510">MHADLLGRAALDRLAPDHRPLVDPRELRPRIVHFGLGAFHLAHQALYTEAAAARTGEPWGIAAVRPRSAAAVTALRAQDCLYSVTERAATGDRVRVVGSVVEALRMRADRARLRELLASPDVTTATLTVTEKGYARRPDTGGLDTADAGVAADLAAARAGETELGTVVGALASALAARFRGCGAPINVISCDNAAGNGPALAGVVGEFVRESGWPDAEALLDWLSTSVSFPATVVDRIVPATTAEHRDLASAALGFRDEVAVFGEPYRQWVIQDDFRAARPAWELDGALLVPDVRPHQLMKLRLLNGSHSALAYLGLAAGCGTVADALGTDWGERLVRALAAEVAATLPAADLDAESYVDDLVRRFGNPAMHHRLRQIGSDGSLKLPERWLDALRELRGRGSTTAVLELALAAWANATRPGADGAQLFGTTDPAAPALARCWEHAGTPEEAVVRLLTTIGAADLAEHEDLVAAVTGHLPALRAGRIEL</sequence>
<dbReference type="PANTHER" id="PTHR43362:SF1">
    <property type="entry name" value="MANNITOL DEHYDROGENASE 2-RELATED"/>
    <property type="match status" value="1"/>
</dbReference>